<evidence type="ECO:0000256" key="1">
    <source>
        <dbReference type="SAM" id="MobiDB-lite"/>
    </source>
</evidence>
<accession>A0A9Q0KQC2</accession>
<reference evidence="2" key="1">
    <citation type="journal article" date="2023" name="Plant J.">
        <title>The genome of the king protea, Protea cynaroides.</title>
        <authorList>
            <person name="Chang J."/>
            <person name="Duong T.A."/>
            <person name="Schoeman C."/>
            <person name="Ma X."/>
            <person name="Roodt D."/>
            <person name="Barker N."/>
            <person name="Li Z."/>
            <person name="Van de Peer Y."/>
            <person name="Mizrachi E."/>
        </authorList>
    </citation>
    <scope>NUCLEOTIDE SEQUENCE</scope>
    <source>
        <tissue evidence="2">Young leaves</tissue>
    </source>
</reference>
<evidence type="ECO:0000313" key="2">
    <source>
        <dbReference type="EMBL" id="KAJ4974747.1"/>
    </source>
</evidence>
<comment type="caution">
    <text evidence="2">The sequence shown here is derived from an EMBL/GenBank/DDBJ whole genome shotgun (WGS) entry which is preliminary data.</text>
</comment>
<gene>
    <name evidence="2" type="ORF">NE237_007921</name>
</gene>
<feature type="compositionally biased region" description="Basic and acidic residues" evidence="1">
    <location>
        <begin position="19"/>
        <end position="29"/>
    </location>
</feature>
<feature type="compositionally biased region" description="Low complexity" evidence="1">
    <location>
        <begin position="102"/>
        <end position="131"/>
    </location>
</feature>
<dbReference type="OrthoDB" id="6513042at2759"/>
<dbReference type="AlphaFoldDB" id="A0A9Q0KQC2"/>
<evidence type="ECO:0000313" key="3">
    <source>
        <dbReference type="Proteomes" id="UP001141806"/>
    </source>
</evidence>
<sequence>MSWFVGILKRVFVWEENESSDRRNPRYSDHGISSVNVGVSYPRAPSGFTPSKPPSSINQCQSSSGSPASISKLPTSSSNLSPSSSLLGPQNTAGSFTPTKPPSSINQCQSSSGSPASISKLPTSSSNLSPSSSLLDIVPEVLKKPVSPSTYRDYFAALLYAEDFYTERWSNFCLTNVNLELHQASIYKKSTKSNAGGLSD</sequence>
<protein>
    <submittedName>
        <fullName evidence="2">Uncharacterized protein</fullName>
    </submittedName>
</protein>
<dbReference type="EMBL" id="JAMYWD010000004">
    <property type="protein sequence ID" value="KAJ4974747.1"/>
    <property type="molecule type" value="Genomic_DNA"/>
</dbReference>
<keyword evidence="3" id="KW-1185">Reference proteome</keyword>
<organism evidence="2 3">
    <name type="scientific">Protea cynaroides</name>
    <dbReference type="NCBI Taxonomy" id="273540"/>
    <lineage>
        <taxon>Eukaryota</taxon>
        <taxon>Viridiplantae</taxon>
        <taxon>Streptophyta</taxon>
        <taxon>Embryophyta</taxon>
        <taxon>Tracheophyta</taxon>
        <taxon>Spermatophyta</taxon>
        <taxon>Magnoliopsida</taxon>
        <taxon>Proteales</taxon>
        <taxon>Proteaceae</taxon>
        <taxon>Protea</taxon>
    </lineage>
</organism>
<feature type="compositionally biased region" description="Low complexity" evidence="1">
    <location>
        <begin position="54"/>
        <end position="89"/>
    </location>
</feature>
<name>A0A9Q0KQC2_9MAGN</name>
<feature type="region of interest" description="Disordered" evidence="1">
    <location>
        <begin position="18"/>
        <end position="131"/>
    </location>
</feature>
<proteinExistence type="predicted"/>
<dbReference type="Proteomes" id="UP001141806">
    <property type="component" value="Unassembled WGS sequence"/>
</dbReference>